<evidence type="ECO:0000313" key="2">
    <source>
        <dbReference type="Proteomes" id="UP000807469"/>
    </source>
</evidence>
<keyword evidence="2" id="KW-1185">Reference proteome</keyword>
<dbReference type="EMBL" id="MU155394">
    <property type="protein sequence ID" value="KAF9474148.1"/>
    <property type="molecule type" value="Genomic_DNA"/>
</dbReference>
<sequence>MTRRHVFDMAGNVFAMKDWDLDVVWLSNPLSNTQERTLGVRLPAMTVQRLAIDPTQDLLILVEDVRSPVLFTGTRTLRVHIRSLSTASVHPLACKSSFEMCVTQAGVFNSRDYCKVPHIAGDIFMMCLLSYGRLSRTETKVRTVILNWRASELVYDTDVMLDTTPTSGVCLLDPDYFFIASDVGSGCIRLYRLVRSNIKSPRVHLATLYFPTINRNARISNISSSAGAIEVQPHPGSSFIVNNDDRLHALRIEYGVSLDLDRPLAVNIFVHQRVFMKFISQHLNVNSPLEVPWEDWGPSNTALVYPACTLPRWFPGKHVYSQRVIASNLFLGEQLDSINIWDFSLATIKAAKEFAETSSGEFRGVLFPSRTVYASEVPLFEADVKTSLPFVAWRLEVGKHRHYFYFLHANGFAGMKLTSDFCALDVYSLDE</sequence>
<gene>
    <name evidence="1" type="ORF">BDN70DRAFT_997235</name>
</gene>
<proteinExistence type="predicted"/>
<dbReference type="AlphaFoldDB" id="A0A9P5YS86"/>
<dbReference type="OrthoDB" id="2745718at2759"/>
<accession>A0A9P5YS86</accession>
<reference evidence="1" key="1">
    <citation type="submission" date="2020-11" db="EMBL/GenBank/DDBJ databases">
        <authorList>
            <consortium name="DOE Joint Genome Institute"/>
            <person name="Ahrendt S."/>
            <person name="Riley R."/>
            <person name="Andreopoulos W."/>
            <person name="Labutti K."/>
            <person name="Pangilinan J."/>
            <person name="Ruiz-Duenas F.J."/>
            <person name="Barrasa J.M."/>
            <person name="Sanchez-Garcia M."/>
            <person name="Camarero S."/>
            <person name="Miyauchi S."/>
            <person name="Serrano A."/>
            <person name="Linde D."/>
            <person name="Babiker R."/>
            <person name="Drula E."/>
            <person name="Ayuso-Fernandez I."/>
            <person name="Pacheco R."/>
            <person name="Padilla G."/>
            <person name="Ferreira P."/>
            <person name="Barriuso J."/>
            <person name="Kellner H."/>
            <person name="Castanera R."/>
            <person name="Alfaro M."/>
            <person name="Ramirez L."/>
            <person name="Pisabarro A.G."/>
            <person name="Kuo A."/>
            <person name="Tritt A."/>
            <person name="Lipzen A."/>
            <person name="He G."/>
            <person name="Yan M."/>
            <person name="Ng V."/>
            <person name="Cullen D."/>
            <person name="Martin F."/>
            <person name="Rosso M.-N."/>
            <person name="Henrissat B."/>
            <person name="Hibbett D."/>
            <person name="Martinez A.T."/>
            <person name="Grigoriev I.V."/>
        </authorList>
    </citation>
    <scope>NUCLEOTIDE SEQUENCE</scope>
    <source>
        <strain evidence="1">CIRM-BRFM 674</strain>
    </source>
</reference>
<name>A0A9P5YS86_9AGAR</name>
<evidence type="ECO:0000313" key="1">
    <source>
        <dbReference type="EMBL" id="KAF9474148.1"/>
    </source>
</evidence>
<dbReference type="Proteomes" id="UP000807469">
    <property type="component" value="Unassembled WGS sequence"/>
</dbReference>
<comment type="caution">
    <text evidence="1">The sequence shown here is derived from an EMBL/GenBank/DDBJ whole genome shotgun (WGS) entry which is preliminary data.</text>
</comment>
<organism evidence="1 2">
    <name type="scientific">Pholiota conissans</name>
    <dbReference type="NCBI Taxonomy" id="109636"/>
    <lineage>
        <taxon>Eukaryota</taxon>
        <taxon>Fungi</taxon>
        <taxon>Dikarya</taxon>
        <taxon>Basidiomycota</taxon>
        <taxon>Agaricomycotina</taxon>
        <taxon>Agaricomycetes</taxon>
        <taxon>Agaricomycetidae</taxon>
        <taxon>Agaricales</taxon>
        <taxon>Agaricineae</taxon>
        <taxon>Strophariaceae</taxon>
        <taxon>Pholiota</taxon>
    </lineage>
</organism>
<protein>
    <submittedName>
        <fullName evidence="1">Uncharacterized protein</fullName>
    </submittedName>
</protein>